<dbReference type="GO" id="GO:0008239">
    <property type="term" value="F:dipeptidyl-peptidase activity"/>
    <property type="evidence" value="ECO:0007669"/>
    <property type="project" value="TreeGrafter"/>
</dbReference>
<comment type="similarity">
    <text evidence="2">Belongs to the peptidase S28 family.</text>
</comment>
<evidence type="ECO:0000256" key="16">
    <source>
        <dbReference type="ARBA" id="ARBA00076475"/>
    </source>
</evidence>
<dbReference type="InterPro" id="IPR029058">
    <property type="entry name" value="AB_hydrolase_fold"/>
</dbReference>
<dbReference type="InterPro" id="IPR008758">
    <property type="entry name" value="Peptidase_S28"/>
</dbReference>
<evidence type="ECO:0000256" key="9">
    <source>
        <dbReference type="ARBA" id="ARBA00023157"/>
    </source>
</evidence>
<sequence>MEIKYLISILFLVNSGCYAVSTKNYEIKNFEVPLDHFSFVNNKTFSIRYLVNDTFDNEHVGPILFYTGNEGDIELFAQNTGLMWELAPKLKASVIFAEHRYYGKSLPFGNMSYSGPDKLGYLSAEQALADYADLLTFLNPTGRHVIAFGGSYGGMLAAWFRIKYPHLVTGALAASAPVRQFEVECDIFNRILTSVYKNAYNENCSSNIARIWDTMKQMLGQEKTKQEFNSKFKFCTPINTTQDLETFFDYLNDVLGNLAMVNYPYESNFLAPLPAYPVRQFCSELKEELNGTQLINAFHRALTIYSNSTGKTSCLDIASAYDSSMGDLGWNFQSCTEMVWSNCQNGTTDMFPPRAWDFRKYSDDCFKKFGVKPKNYSMNALGEIRYGGGRLNGVTNIIFSNGLLDPWSGGGVFTSQQGIVIVVIPEGAHHLDLRASHKDDPESVVEARKLYEKLFKKWTSKSHRTYHFKK</sequence>
<evidence type="ECO:0000256" key="2">
    <source>
        <dbReference type="ARBA" id="ARBA00011079"/>
    </source>
</evidence>
<dbReference type="Gene3D" id="3.40.50.1820">
    <property type="entry name" value="alpha/beta hydrolase"/>
    <property type="match status" value="1"/>
</dbReference>
<dbReference type="VEuPathDB" id="VectorBase:CSON004646"/>
<dbReference type="EC" id="3.4.16.2" evidence="14"/>
<comment type="subunit">
    <text evidence="3">Homodimer.</text>
</comment>
<evidence type="ECO:0000256" key="7">
    <source>
        <dbReference type="ARBA" id="ARBA00022801"/>
    </source>
</evidence>
<reference evidence="19" key="1">
    <citation type="submission" date="2018-04" db="EMBL/GenBank/DDBJ databases">
        <authorList>
            <person name="Go L.Y."/>
            <person name="Mitchell J.A."/>
        </authorList>
    </citation>
    <scope>NUCLEOTIDE SEQUENCE</scope>
    <source>
        <tissue evidence="19">Whole organism</tissue>
    </source>
</reference>
<evidence type="ECO:0000256" key="14">
    <source>
        <dbReference type="ARBA" id="ARBA00066456"/>
    </source>
</evidence>
<dbReference type="SUPFAM" id="SSF53474">
    <property type="entry name" value="alpha/beta-Hydrolases"/>
    <property type="match status" value="1"/>
</dbReference>
<evidence type="ECO:0000256" key="5">
    <source>
        <dbReference type="ARBA" id="ARBA00022670"/>
    </source>
</evidence>
<name>A0A336L8H0_CULSO</name>
<evidence type="ECO:0000256" key="15">
    <source>
        <dbReference type="ARBA" id="ARBA00073691"/>
    </source>
</evidence>
<comment type="catalytic activity">
    <reaction evidence="12">
        <text>Cleavage of a -Pro-|-Xaa bond to release a C-terminal amino acid.</text>
        <dbReference type="EC" id="3.4.16.2"/>
    </reaction>
</comment>
<evidence type="ECO:0000256" key="18">
    <source>
        <dbReference type="SAM" id="SignalP"/>
    </source>
</evidence>
<evidence type="ECO:0000256" key="8">
    <source>
        <dbReference type="ARBA" id="ARBA00023145"/>
    </source>
</evidence>
<reference evidence="20" key="2">
    <citation type="submission" date="2018-07" db="EMBL/GenBank/DDBJ databases">
        <authorList>
            <person name="Quirk P.G."/>
            <person name="Krulwich T.A."/>
        </authorList>
    </citation>
    <scope>NUCLEOTIDE SEQUENCE</scope>
</reference>
<dbReference type="GO" id="GO:0006508">
    <property type="term" value="P:proteolysis"/>
    <property type="evidence" value="ECO:0007669"/>
    <property type="project" value="UniProtKB-KW"/>
</dbReference>
<protein>
    <recommendedName>
        <fullName evidence="15">Lysosomal Pro-X carboxypeptidase</fullName>
        <ecNumber evidence="14">3.4.16.2</ecNumber>
    </recommendedName>
    <alternativeName>
        <fullName evidence="17">Proline carboxypeptidase</fullName>
    </alternativeName>
    <alternativeName>
        <fullName evidence="16">Prolylcarboxypeptidase</fullName>
    </alternativeName>
</protein>
<accession>A0A336L8H0</accession>
<dbReference type="FunFam" id="1.20.120.980:FF:000002">
    <property type="entry name" value="lysosomal Pro-X carboxypeptidase"/>
    <property type="match status" value="1"/>
</dbReference>
<dbReference type="GO" id="GO:0005764">
    <property type="term" value="C:lysosome"/>
    <property type="evidence" value="ECO:0007669"/>
    <property type="project" value="UniProtKB-SubCell"/>
</dbReference>
<proteinExistence type="inferred from homology"/>
<organism evidence="19">
    <name type="scientific">Culicoides sonorensis</name>
    <name type="common">Biting midge</name>
    <dbReference type="NCBI Taxonomy" id="179676"/>
    <lineage>
        <taxon>Eukaryota</taxon>
        <taxon>Metazoa</taxon>
        <taxon>Ecdysozoa</taxon>
        <taxon>Arthropoda</taxon>
        <taxon>Hexapoda</taxon>
        <taxon>Insecta</taxon>
        <taxon>Pterygota</taxon>
        <taxon>Neoptera</taxon>
        <taxon>Endopterygota</taxon>
        <taxon>Diptera</taxon>
        <taxon>Nematocera</taxon>
        <taxon>Chironomoidea</taxon>
        <taxon>Ceratopogonidae</taxon>
        <taxon>Ceratopogoninae</taxon>
        <taxon>Culicoides</taxon>
        <taxon>Monoculicoides</taxon>
    </lineage>
</organism>
<dbReference type="GO" id="GO:0004185">
    <property type="term" value="F:serine-type carboxypeptidase activity"/>
    <property type="evidence" value="ECO:0007669"/>
    <property type="project" value="UniProtKB-EC"/>
</dbReference>
<dbReference type="EMBL" id="UFQT01001948">
    <property type="protein sequence ID" value="SSX32217.1"/>
    <property type="molecule type" value="Genomic_DNA"/>
</dbReference>
<evidence type="ECO:0000256" key="13">
    <source>
        <dbReference type="ARBA" id="ARBA00059701"/>
    </source>
</evidence>
<evidence type="ECO:0000256" key="4">
    <source>
        <dbReference type="ARBA" id="ARBA00022645"/>
    </source>
</evidence>
<dbReference type="PANTHER" id="PTHR11010:SF38">
    <property type="entry name" value="LYSOSOMAL PRO-X CARBOXYPEPTIDASE"/>
    <property type="match status" value="1"/>
</dbReference>
<keyword evidence="4" id="KW-0121">Carboxypeptidase</keyword>
<keyword evidence="11" id="KW-0458">Lysosome</keyword>
<evidence type="ECO:0000256" key="11">
    <source>
        <dbReference type="ARBA" id="ARBA00023228"/>
    </source>
</evidence>
<dbReference type="PANTHER" id="PTHR11010">
    <property type="entry name" value="PROTEASE S28 PRO-X CARBOXYPEPTIDASE-RELATED"/>
    <property type="match status" value="1"/>
</dbReference>
<dbReference type="AlphaFoldDB" id="A0A336L8H0"/>
<evidence type="ECO:0000256" key="1">
    <source>
        <dbReference type="ARBA" id="ARBA00004371"/>
    </source>
</evidence>
<dbReference type="OMA" id="QTCNQMV"/>
<keyword evidence="9" id="KW-1015">Disulfide bond</keyword>
<dbReference type="EMBL" id="UFQS01001948">
    <property type="protein sequence ID" value="SSX12775.1"/>
    <property type="molecule type" value="Genomic_DNA"/>
</dbReference>
<evidence type="ECO:0000256" key="10">
    <source>
        <dbReference type="ARBA" id="ARBA00023180"/>
    </source>
</evidence>
<comment type="subcellular location">
    <subcellularLocation>
        <location evidence="1">Lysosome</location>
    </subcellularLocation>
</comment>
<evidence type="ECO:0000313" key="20">
    <source>
        <dbReference type="EMBL" id="SSX32217.1"/>
    </source>
</evidence>
<comment type="function">
    <text evidence="13">Cleaves C-terminal amino acids linked to proline in peptides such as angiotensin II, III and des-Arg9-bradykinin. This cleavage occurs at acidic pH, but enzymatic activity is retained with some substrates at neutral pH.</text>
</comment>
<keyword evidence="6 18" id="KW-0732">Signal</keyword>
<evidence type="ECO:0000256" key="6">
    <source>
        <dbReference type="ARBA" id="ARBA00022729"/>
    </source>
</evidence>
<keyword evidence="5" id="KW-0645">Protease</keyword>
<dbReference type="Pfam" id="PF05577">
    <property type="entry name" value="Peptidase_S28"/>
    <property type="match status" value="1"/>
</dbReference>
<evidence type="ECO:0000256" key="3">
    <source>
        <dbReference type="ARBA" id="ARBA00011738"/>
    </source>
</evidence>
<evidence type="ECO:0000256" key="17">
    <source>
        <dbReference type="ARBA" id="ARBA00076608"/>
    </source>
</evidence>
<keyword evidence="8" id="KW-0865">Zymogen</keyword>
<feature type="signal peptide" evidence="18">
    <location>
        <begin position="1"/>
        <end position="19"/>
    </location>
</feature>
<feature type="chain" id="PRO_5036328583" description="Lysosomal Pro-X carboxypeptidase" evidence="18">
    <location>
        <begin position="20"/>
        <end position="470"/>
    </location>
</feature>
<keyword evidence="7" id="KW-0378">Hydrolase</keyword>
<dbReference type="Gene3D" id="1.20.120.980">
    <property type="entry name" value="Serine carboxypeptidase S28, SKS domain"/>
    <property type="match status" value="1"/>
</dbReference>
<evidence type="ECO:0000313" key="19">
    <source>
        <dbReference type="EMBL" id="SSX12775.1"/>
    </source>
</evidence>
<evidence type="ECO:0000256" key="12">
    <source>
        <dbReference type="ARBA" id="ARBA00052013"/>
    </source>
</evidence>
<gene>
    <name evidence="19" type="primary">CSON004646</name>
</gene>
<keyword evidence="10" id="KW-0325">Glycoprotein</keyword>
<dbReference type="InterPro" id="IPR042269">
    <property type="entry name" value="Ser_carbopepase_S28_SKS"/>
</dbReference>